<evidence type="ECO:0000313" key="2">
    <source>
        <dbReference type="EMBL" id="MEK0188838.1"/>
    </source>
</evidence>
<dbReference type="InterPro" id="IPR013320">
    <property type="entry name" value="ConA-like_dom_sf"/>
</dbReference>
<sequence>VGNQSAYVLYNNPISATDGLRVTFDLFAYGSTSNEGADGLSFFLIDGTATPTKAGGFGGSLGYGSNNSLTPALRSEGIVGGYLGVGLDEFGNFSEPQPLPPARSTFGRVGGPGIRKDSVAVRGSESRTYEHLGFNFLTNTSISLGIDNETATSRTATNTKRSVQITLFPVAAEPNGRLAVAIDLDSNGTFDASEILIDIPNLIAVNGAVPDTFKFGFAAATGGDNNIHEVNNLIVESINPPPQADVSIAKQGPQVAALDSAITYTITSTNIGPSTSDAKDVLVQDILPPGLTGVTPSNSGTYNPTTRTVSWPVIPTLASGGSVTYTITAIAPATPTTITNVAYSNSSTFDPVVANNNTSLPTSRAITTITAIADLATTKTGTNSAASGSTVSYTITTKNNGPNTADNITITDSIIPGLTGVVVSDNGTYNSTTGIVTFPLATLTNQASTTRTISFIAPTGVSVSNTASSSSSALDLTPSNNAATVTTALTPSADVVTTKTGTNSAAPGATVSYTITTQNNGPSTADNV</sequence>
<dbReference type="Gene3D" id="2.60.120.200">
    <property type="match status" value="1"/>
</dbReference>
<reference evidence="2 3" key="1">
    <citation type="journal article" date="2020" name="Harmful Algae">
        <title>Molecular and morphological characterization of a novel dihydroanatoxin-a producing Microcoleus species (cyanobacteria) from the Russian River, California, USA.</title>
        <authorList>
            <person name="Conklin K.Y."/>
            <person name="Stancheva R."/>
            <person name="Otten T.G."/>
            <person name="Fadness R."/>
            <person name="Boyer G.L."/>
            <person name="Read B."/>
            <person name="Zhang X."/>
            <person name="Sheath R.G."/>
        </authorList>
    </citation>
    <scope>NUCLEOTIDE SEQUENCE [LARGE SCALE GENOMIC DNA]</scope>
    <source>
        <strain evidence="2 3">PTRS2</strain>
    </source>
</reference>
<gene>
    <name evidence="2" type="ORF">WMG39_28905</name>
</gene>
<feature type="non-terminal residue" evidence="2">
    <location>
        <position position="528"/>
    </location>
</feature>
<evidence type="ECO:0000259" key="1">
    <source>
        <dbReference type="Pfam" id="PF01345"/>
    </source>
</evidence>
<evidence type="ECO:0000313" key="3">
    <source>
        <dbReference type="Proteomes" id="UP001384579"/>
    </source>
</evidence>
<feature type="non-terminal residue" evidence="2">
    <location>
        <position position="1"/>
    </location>
</feature>
<feature type="domain" description="DUF11" evidence="1">
    <location>
        <begin position="245"/>
        <end position="359"/>
    </location>
</feature>
<comment type="caution">
    <text evidence="2">The sequence shown here is derived from an EMBL/GenBank/DDBJ whole genome shotgun (WGS) entry which is preliminary data.</text>
</comment>
<dbReference type="InterPro" id="IPR001434">
    <property type="entry name" value="OmcB-like_DUF11"/>
</dbReference>
<dbReference type="InterPro" id="IPR051172">
    <property type="entry name" value="Chlamydia_OmcB"/>
</dbReference>
<dbReference type="Proteomes" id="UP001384579">
    <property type="component" value="Unassembled WGS sequence"/>
</dbReference>
<protein>
    <recommendedName>
        <fullName evidence="1">DUF11 domain-containing protein</fullName>
    </recommendedName>
</protein>
<dbReference type="EMBL" id="JBBLXS010000783">
    <property type="protein sequence ID" value="MEK0188838.1"/>
    <property type="molecule type" value="Genomic_DNA"/>
</dbReference>
<dbReference type="Pfam" id="PF01345">
    <property type="entry name" value="DUF11"/>
    <property type="match status" value="2"/>
</dbReference>
<dbReference type="SUPFAM" id="SSF49899">
    <property type="entry name" value="Concanavalin A-like lectins/glucanases"/>
    <property type="match status" value="1"/>
</dbReference>
<keyword evidence="3" id="KW-1185">Reference proteome</keyword>
<feature type="domain" description="DUF11" evidence="1">
    <location>
        <begin position="374"/>
        <end position="486"/>
    </location>
</feature>
<proteinExistence type="predicted"/>
<accession>A0ABU8YX08</accession>
<dbReference type="NCBIfam" id="TIGR01451">
    <property type="entry name" value="B_ant_repeat"/>
    <property type="match status" value="3"/>
</dbReference>
<dbReference type="PANTHER" id="PTHR34819">
    <property type="entry name" value="LARGE CYSTEINE-RICH PERIPLASMIC PROTEIN OMCB"/>
    <property type="match status" value="1"/>
</dbReference>
<name>A0ABU8YX08_9CYAN</name>
<dbReference type="PANTHER" id="PTHR34819:SF3">
    <property type="entry name" value="CELL SURFACE PROTEIN"/>
    <property type="match status" value="1"/>
</dbReference>
<dbReference type="InterPro" id="IPR047589">
    <property type="entry name" value="DUF11_rpt"/>
</dbReference>
<organism evidence="2 3">
    <name type="scientific">Microcoleus anatoxicus PTRS2</name>
    <dbReference type="NCBI Taxonomy" id="2705321"/>
    <lineage>
        <taxon>Bacteria</taxon>
        <taxon>Bacillati</taxon>
        <taxon>Cyanobacteriota</taxon>
        <taxon>Cyanophyceae</taxon>
        <taxon>Oscillatoriophycideae</taxon>
        <taxon>Oscillatoriales</taxon>
        <taxon>Microcoleaceae</taxon>
        <taxon>Microcoleus</taxon>
        <taxon>Microcoleus anatoxicus</taxon>
    </lineage>
</organism>